<evidence type="ECO:0000256" key="6">
    <source>
        <dbReference type="ARBA" id="ARBA00022692"/>
    </source>
</evidence>
<name>A0A2W4ZZ82_9BACT</name>
<feature type="domain" description="AprE-like long alpha-helical hairpin" evidence="9">
    <location>
        <begin position="18"/>
        <end position="201"/>
    </location>
</feature>
<dbReference type="InterPro" id="IPR006144">
    <property type="entry name" value="Secretion_HlyD_CS"/>
</dbReference>
<dbReference type="Pfam" id="PF25994">
    <property type="entry name" value="HH_AprE"/>
    <property type="match status" value="1"/>
</dbReference>
<organism evidence="11 12">
    <name type="scientific">Micavibrio aeruginosavorus</name>
    <dbReference type="NCBI Taxonomy" id="349221"/>
    <lineage>
        <taxon>Bacteria</taxon>
        <taxon>Pseudomonadati</taxon>
        <taxon>Bdellovibrionota</taxon>
        <taxon>Bdellovibrionia</taxon>
        <taxon>Bdellovibrionales</taxon>
        <taxon>Pseudobdellovibrionaceae</taxon>
        <taxon>Micavibrio</taxon>
    </lineage>
</organism>
<feature type="non-terminal residue" evidence="11">
    <location>
        <position position="1"/>
    </location>
</feature>
<evidence type="ECO:0000256" key="5">
    <source>
        <dbReference type="ARBA" id="ARBA00022519"/>
    </source>
</evidence>
<evidence type="ECO:0000256" key="2">
    <source>
        <dbReference type="ARBA" id="ARBA00009477"/>
    </source>
</evidence>
<keyword evidence="4" id="KW-1003">Cell membrane</keyword>
<reference evidence="11 12" key="1">
    <citation type="submission" date="2017-08" db="EMBL/GenBank/DDBJ databases">
        <title>Infants hospitalized years apart are colonized by the same room-sourced microbial strains.</title>
        <authorList>
            <person name="Brooks B."/>
            <person name="Olm M.R."/>
            <person name="Firek B.A."/>
            <person name="Baker R."/>
            <person name="Thomas B.C."/>
            <person name="Morowitz M.J."/>
            <person name="Banfield J.F."/>
        </authorList>
    </citation>
    <scope>NUCLEOTIDE SEQUENCE [LARGE SCALE GENOMIC DNA]</scope>
    <source>
        <strain evidence="11">S2_018_000_R2_104</strain>
    </source>
</reference>
<dbReference type="NCBIfam" id="TIGR01843">
    <property type="entry name" value="type_I_hlyD"/>
    <property type="match status" value="1"/>
</dbReference>
<dbReference type="InterPro" id="IPR010129">
    <property type="entry name" value="T1SS_HlyD"/>
</dbReference>
<accession>A0A2W4ZZ82</accession>
<dbReference type="EMBL" id="QFNK01000051">
    <property type="protein sequence ID" value="PZO87583.1"/>
    <property type="molecule type" value="Genomic_DNA"/>
</dbReference>
<evidence type="ECO:0000259" key="9">
    <source>
        <dbReference type="Pfam" id="PF25994"/>
    </source>
</evidence>
<dbReference type="PANTHER" id="PTHR30386">
    <property type="entry name" value="MEMBRANE FUSION SUBUNIT OF EMRAB-TOLC MULTIDRUG EFFLUX PUMP"/>
    <property type="match status" value="1"/>
</dbReference>
<dbReference type="PROSITE" id="PS00543">
    <property type="entry name" value="HLYD_FAMILY"/>
    <property type="match status" value="1"/>
</dbReference>
<dbReference type="PANTHER" id="PTHR30386:SF26">
    <property type="entry name" value="TRANSPORT PROTEIN COMB"/>
    <property type="match status" value="1"/>
</dbReference>
<evidence type="ECO:0000259" key="10">
    <source>
        <dbReference type="Pfam" id="PF26002"/>
    </source>
</evidence>
<dbReference type="InterPro" id="IPR050739">
    <property type="entry name" value="MFP"/>
</dbReference>
<dbReference type="InterPro" id="IPR058982">
    <property type="entry name" value="Beta-barrel_AprE"/>
</dbReference>
<keyword evidence="8" id="KW-0472">Membrane</keyword>
<dbReference type="Gene3D" id="2.40.30.170">
    <property type="match status" value="1"/>
</dbReference>
<feature type="domain" description="AprE-like beta-barrel" evidence="10">
    <location>
        <begin position="244"/>
        <end position="333"/>
    </location>
</feature>
<sequence length="356" mass="39185">GDEVKAGQTVARLRDVAASSDLDSNEARYLGLQAAIARLQAEVEGKTPDFPKEVMEKAPRAVTEEMNAYRTNRDQINSQTIILQQQKSQRSQELSELQIKSGDLNGQVALAREEKGMVEPLVARGSAPKMELLQIERTIKEKQTELNSINSAIPRARSAIAEADARIRDVESAARATAQLELSAKMVEMTAIEKGLVSLTDRKDRTEIKSPVNGYVKDVKVYTQGGVVQPGQDFIEIVPKDDQLLVEARIKPKDIAFLYPDQPAMVKISAYDFSIYGGLPGKVVGISPDAVTDEKGESFYHVRVLTTENALKRKGEVLPIIPGMVATVDILTGEKTVMEYVLKPFVKTVSNSMNER</sequence>
<evidence type="ECO:0000256" key="1">
    <source>
        <dbReference type="ARBA" id="ARBA00004377"/>
    </source>
</evidence>
<keyword evidence="7" id="KW-1133">Transmembrane helix</keyword>
<evidence type="ECO:0000256" key="4">
    <source>
        <dbReference type="ARBA" id="ARBA00022475"/>
    </source>
</evidence>
<keyword evidence="6" id="KW-0812">Transmembrane</keyword>
<evidence type="ECO:0000256" key="3">
    <source>
        <dbReference type="ARBA" id="ARBA00022448"/>
    </source>
</evidence>
<dbReference type="GO" id="GO:0005886">
    <property type="term" value="C:plasma membrane"/>
    <property type="evidence" value="ECO:0007669"/>
    <property type="project" value="UniProtKB-SubCell"/>
</dbReference>
<keyword evidence="5" id="KW-0997">Cell inner membrane</keyword>
<evidence type="ECO:0000313" key="12">
    <source>
        <dbReference type="Proteomes" id="UP000249557"/>
    </source>
</evidence>
<gene>
    <name evidence="11" type="ORF">DI626_03690</name>
</gene>
<dbReference type="InterPro" id="IPR058781">
    <property type="entry name" value="HH_AprE-like"/>
</dbReference>
<evidence type="ECO:0000256" key="7">
    <source>
        <dbReference type="ARBA" id="ARBA00022989"/>
    </source>
</evidence>
<dbReference type="Pfam" id="PF26002">
    <property type="entry name" value="Beta-barrel_AprE"/>
    <property type="match status" value="1"/>
</dbReference>
<comment type="caution">
    <text evidence="11">The sequence shown here is derived from an EMBL/GenBank/DDBJ whole genome shotgun (WGS) entry which is preliminary data.</text>
</comment>
<evidence type="ECO:0000313" key="11">
    <source>
        <dbReference type="EMBL" id="PZO87583.1"/>
    </source>
</evidence>
<comment type="similarity">
    <text evidence="2">Belongs to the membrane fusion protein (MFP) (TC 8.A.1) family.</text>
</comment>
<dbReference type="PRINTS" id="PR01490">
    <property type="entry name" value="RTXTOXIND"/>
</dbReference>
<dbReference type="Proteomes" id="UP000249557">
    <property type="component" value="Unassembled WGS sequence"/>
</dbReference>
<comment type="subcellular location">
    <subcellularLocation>
        <location evidence="1">Cell inner membrane</location>
        <topology evidence="1">Single-pass membrane protein</topology>
    </subcellularLocation>
</comment>
<dbReference type="AlphaFoldDB" id="A0A2W4ZZ82"/>
<dbReference type="GO" id="GO:0009306">
    <property type="term" value="P:protein secretion"/>
    <property type="evidence" value="ECO:0007669"/>
    <property type="project" value="InterPro"/>
</dbReference>
<protein>
    <submittedName>
        <fullName evidence="11">HlyD family type I secretion periplasmic adaptor subunit</fullName>
    </submittedName>
</protein>
<proteinExistence type="inferred from homology"/>
<evidence type="ECO:0000256" key="8">
    <source>
        <dbReference type="ARBA" id="ARBA00023136"/>
    </source>
</evidence>
<keyword evidence="3" id="KW-0813">Transport</keyword>